<dbReference type="VEuPathDB" id="FungiDB:EYZ11_013550"/>
<gene>
    <name evidence="2" type="ORF">EYZ11_013550</name>
</gene>
<keyword evidence="3" id="KW-1185">Reference proteome</keyword>
<dbReference type="AlphaFoldDB" id="A0A4V3UMF0"/>
<protein>
    <submittedName>
        <fullName evidence="2">Uncharacterized protein</fullName>
    </submittedName>
</protein>
<reference evidence="2 3" key="1">
    <citation type="submission" date="2019-03" db="EMBL/GenBank/DDBJ databases">
        <title>The genome sequence of a newly discovered highly antifungal drug resistant Aspergillus species, Aspergillus tanneri NIH 1004.</title>
        <authorList>
            <person name="Mounaud S."/>
            <person name="Singh I."/>
            <person name="Joardar V."/>
            <person name="Pakala S."/>
            <person name="Pakala S."/>
            <person name="Venepally P."/>
            <person name="Hoover J."/>
            <person name="Nierman W."/>
            <person name="Chung J."/>
            <person name="Losada L."/>
        </authorList>
    </citation>
    <scope>NUCLEOTIDE SEQUENCE [LARGE SCALE GENOMIC DNA]</scope>
    <source>
        <strain evidence="2 3">NIH1004</strain>
    </source>
</reference>
<dbReference type="EMBL" id="SOSA01001635">
    <property type="protein sequence ID" value="THC87004.1"/>
    <property type="molecule type" value="Genomic_DNA"/>
</dbReference>
<dbReference type="STRING" id="1220188.A0A4V3UMF0"/>
<feature type="coiled-coil region" evidence="1">
    <location>
        <begin position="63"/>
        <end position="118"/>
    </location>
</feature>
<evidence type="ECO:0000313" key="3">
    <source>
        <dbReference type="Proteomes" id="UP000308092"/>
    </source>
</evidence>
<organism evidence="2 3">
    <name type="scientific">Aspergillus tanneri</name>
    <dbReference type="NCBI Taxonomy" id="1220188"/>
    <lineage>
        <taxon>Eukaryota</taxon>
        <taxon>Fungi</taxon>
        <taxon>Dikarya</taxon>
        <taxon>Ascomycota</taxon>
        <taxon>Pezizomycotina</taxon>
        <taxon>Eurotiomycetes</taxon>
        <taxon>Eurotiomycetidae</taxon>
        <taxon>Eurotiales</taxon>
        <taxon>Aspergillaceae</taxon>
        <taxon>Aspergillus</taxon>
        <taxon>Aspergillus subgen. Circumdati</taxon>
    </lineage>
</organism>
<name>A0A4V3UMF0_9EURO</name>
<sequence>MPGLRIKPDDVRLKPDEETRYEWQIEDPTLLPFSHKQLSNHSVGAYMALYYGVDRMYALEVKNKNTTEELKVTKEQLGALEKEITFLEKENTSLESEKAALEKENTALKESVREYEECIAK</sequence>
<keyword evidence="1" id="KW-0175">Coiled coil</keyword>
<comment type="caution">
    <text evidence="2">The sequence shown here is derived from an EMBL/GenBank/DDBJ whole genome shotgun (WGS) entry which is preliminary data.</text>
</comment>
<evidence type="ECO:0000256" key="1">
    <source>
        <dbReference type="SAM" id="Coils"/>
    </source>
</evidence>
<proteinExistence type="predicted"/>
<dbReference type="Proteomes" id="UP000308092">
    <property type="component" value="Unassembled WGS sequence"/>
</dbReference>
<accession>A0A4V3UMF0</accession>
<evidence type="ECO:0000313" key="2">
    <source>
        <dbReference type="EMBL" id="THC87004.1"/>
    </source>
</evidence>